<evidence type="ECO:0000256" key="3">
    <source>
        <dbReference type="ARBA" id="ARBA00022630"/>
    </source>
</evidence>
<dbReference type="EMBL" id="JAAZSR010000006">
    <property type="protein sequence ID" value="NKX49185.1"/>
    <property type="molecule type" value="Genomic_DNA"/>
</dbReference>
<sequence length="308" mass="33482">TDADRQDLETLAAALKPLSTWHALDTLQECRGACGGAGFLAGNRPALLRADLDIYATFEGDNNVLLQLVAKRLLADYAQEFRRADFGVLARWVAAQAADVTLHRTGLRRMAQTVADSGSGKKAANYLKDEGTQRELLTGRVGAMVAELAGALRGAARLPPDESARIFNRHQHELTEAARAHGELLQWEAFTRALEGGRDPGTLEVLTWLRDLFGLGLVEKHLGWYLMHGRLSAQRARTVGPYLNRLLHRLRPHAQDLTDAFGYGPGLLRAAIAPGAEGLRQQEAIACIRSRRASGSAPVPGKHLRPGA</sequence>
<dbReference type="SUPFAM" id="SSF47203">
    <property type="entry name" value="Acyl-CoA dehydrogenase C-terminal domain-like"/>
    <property type="match status" value="2"/>
</dbReference>
<dbReference type="Gene3D" id="1.20.140.10">
    <property type="entry name" value="Butyryl-CoA Dehydrogenase, subunit A, domain 3"/>
    <property type="match status" value="2"/>
</dbReference>
<comment type="cofactor">
    <cofactor evidence="1">
        <name>FAD</name>
        <dbReference type="ChEBI" id="CHEBI:57692"/>
    </cofactor>
</comment>
<evidence type="ECO:0000256" key="4">
    <source>
        <dbReference type="ARBA" id="ARBA00022827"/>
    </source>
</evidence>
<evidence type="ECO:0000313" key="9">
    <source>
        <dbReference type="Proteomes" id="UP000523795"/>
    </source>
</evidence>
<dbReference type="InterPro" id="IPR055060">
    <property type="entry name" value="ACOX_C_alpha1"/>
</dbReference>
<dbReference type="PANTHER" id="PTHR10909:SF382">
    <property type="entry name" value="ACYL-COENZYME A OXIDASE"/>
    <property type="match status" value="1"/>
</dbReference>
<keyword evidence="4" id="KW-0274">FAD</keyword>
<name>A0ABX1JL18_9MICC</name>
<dbReference type="Proteomes" id="UP000523795">
    <property type="component" value="Unassembled WGS sequence"/>
</dbReference>
<evidence type="ECO:0000256" key="1">
    <source>
        <dbReference type="ARBA" id="ARBA00001974"/>
    </source>
</evidence>
<dbReference type="InterPro" id="IPR012258">
    <property type="entry name" value="Acyl-CoA_oxidase"/>
</dbReference>
<keyword evidence="9" id="KW-1185">Reference proteome</keyword>
<proteinExistence type="inferred from homology"/>
<evidence type="ECO:0000256" key="5">
    <source>
        <dbReference type="ARBA" id="ARBA00023002"/>
    </source>
</evidence>
<reference evidence="8 9" key="1">
    <citation type="submission" date="2020-04" db="EMBL/GenBank/DDBJ databases">
        <authorList>
            <person name="Liu S."/>
        </authorList>
    </citation>
    <scope>NUCLEOTIDE SEQUENCE [LARGE SCALE GENOMIC DNA]</scope>
    <source>
        <strain evidence="8 9">CGMCC 1.15091</strain>
    </source>
</reference>
<keyword evidence="5" id="KW-0560">Oxidoreductase</keyword>
<gene>
    <name evidence="8" type="ORF">HER39_01025</name>
</gene>
<evidence type="ECO:0000259" key="6">
    <source>
        <dbReference type="Pfam" id="PF01756"/>
    </source>
</evidence>
<dbReference type="InterPro" id="IPR036250">
    <property type="entry name" value="AcylCo_DH-like_C"/>
</dbReference>
<organism evidence="8 9">
    <name type="scientific">Arthrobacter deserti</name>
    <dbReference type="NCBI Taxonomy" id="1742687"/>
    <lineage>
        <taxon>Bacteria</taxon>
        <taxon>Bacillati</taxon>
        <taxon>Actinomycetota</taxon>
        <taxon>Actinomycetes</taxon>
        <taxon>Micrococcales</taxon>
        <taxon>Micrococcaceae</taxon>
        <taxon>Arthrobacter</taxon>
    </lineage>
</organism>
<comment type="similarity">
    <text evidence="2">Belongs to the acyl-CoA oxidase family.</text>
</comment>
<accession>A0ABX1JL18</accession>
<dbReference type="InterPro" id="IPR002655">
    <property type="entry name" value="Acyl-CoA_oxidase_C"/>
</dbReference>
<dbReference type="Pfam" id="PF01756">
    <property type="entry name" value="ACOX"/>
    <property type="match status" value="1"/>
</dbReference>
<protein>
    <submittedName>
        <fullName evidence="8">Acyl-CoA dehydrogenase</fullName>
    </submittedName>
</protein>
<dbReference type="Pfam" id="PF22924">
    <property type="entry name" value="ACOX_C_alpha1"/>
    <property type="match status" value="1"/>
</dbReference>
<feature type="domain" description="Acyl-CoA oxidase C-terminal" evidence="6">
    <location>
        <begin position="163"/>
        <end position="272"/>
    </location>
</feature>
<comment type="caution">
    <text evidence="8">The sequence shown here is derived from an EMBL/GenBank/DDBJ whole genome shotgun (WGS) entry which is preliminary data.</text>
</comment>
<evidence type="ECO:0000259" key="7">
    <source>
        <dbReference type="Pfam" id="PF22924"/>
    </source>
</evidence>
<keyword evidence="3" id="KW-0285">Flavoprotein</keyword>
<evidence type="ECO:0000313" key="8">
    <source>
        <dbReference type="EMBL" id="NKX49185.1"/>
    </source>
</evidence>
<dbReference type="PANTHER" id="PTHR10909">
    <property type="entry name" value="ELECTRON TRANSPORT OXIDOREDUCTASE"/>
    <property type="match status" value="1"/>
</dbReference>
<feature type="non-terminal residue" evidence="8">
    <location>
        <position position="1"/>
    </location>
</feature>
<evidence type="ECO:0000256" key="2">
    <source>
        <dbReference type="ARBA" id="ARBA00006288"/>
    </source>
</evidence>
<feature type="domain" description="Acyl-CoA oxidase C-alpha1" evidence="7">
    <location>
        <begin position="6"/>
        <end position="74"/>
    </location>
</feature>